<name>A0A4R0JE83_9ACTN</name>
<keyword evidence="3" id="KW-1185">Reference proteome</keyword>
<proteinExistence type="predicted"/>
<dbReference type="OrthoDB" id="4954307at2"/>
<dbReference type="Proteomes" id="UP000291144">
    <property type="component" value="Unassembled WGS sequence"/>
</dbReference>
<dbReference type="EMBL" id="SJKB01000045">
    <property type="protein sequence ID" value="TCC44397.1"/>
    <property type="molecule type" value="Genomic_DNA"/>
</dbReference>
<protein>
    <recommendedName>
        <fullName evidence="1">Transposase IS701-like DDE domain-containing protein</fullName>
    </recommendedName>
</protein>
<evidence type="ECO:0000313" key="2">
    <source>
        <dbReference type="EMBL" id="TCC44397.1"/>
    </source>
</evidence>
<feature type="domain" description="Transposase IS701-like DDE" evidence="1">
    <location>
        <begin position="9"/>
        <end position="96"/>
    </location>
</feature>
<evidence type="ECO:0000259" key="1">
    <source>
        <dbReference type="Pfam" id="PF13546"/>
    </source>
</evidence>
<organism evidence="2 3">
    <name type="scientific">Kribbella pittospori</name>
    <dbReference type="NCBI Taxonomy" id="722689"/>
    <lineage>
        <taxon>Bacteria</taxon>
        <taxon>Bacillati</taxon>
        <taxon>Actinomycetota</taxon>
        <taxon>Actinomycetes</taxon>
        <taxon>Propionibacteriales</taxon>
        <taxon>Kribbellaceae</taxon>
        <taxon>Kribbella</taxon>
    </lineage>
</organism>
<dbReference type="AlphaFoldDB" id="A0A4R0JE83"/>
<dbReference type="RefSeq" id="WP_131367544.1">
    <property type="nucleotide sequence ID" value="NZ_SJKB01000045.1"/>
</dbReference>
<gene>
    <name evidence="2" type="ORF">E0H73_45495</name>
</gene>
<reference evidence="2 3" key="1">
    <citation type="submission" date="2019-02" db="EMBL/GenBank/DDBJ databases">
        <title>Kribbella capetownensis sp. nov. and Kribbella speibonae sp. nov., isolated from soil.</title>
        <authorList>
            <person name="Curtis S.M."/>
            <person name="Norton I."/>
            <person name="Everest G.J."/>
            <person name="Meyers P.R."/>
        </authorList>
    </citation>
    <scope>NUCLEOTIDE SEQUENCE [LARGE SCALE GENOMIC DNA]</scope>
    <source>
        <strain evidence="2 3">NRRL B-24813</strain>
    </source>
</reference>
<evidence type="ECO:0000313" key="3">
    <source>
        <dbReference type="Proteomes" id="UP000291144"/>
    </source>
</evidence>
<dbReference type="Pfam" id="PF13546">
    <property type="entry name" value="DDE_5"/>
    <property type="match status" value="1"/>
</dbReference>
<accession>A0A4R0JE83</accession>
<sequence>MTSGLAVKNCSTLAEHAGHDTPDGLDHPLRKASWDTDGVCDAVRRYVVERLDATGPVFVVDETCALKKGVTPLGCSASTGTAGRIENAQVAAYLAFVGIEPKTSSLRGGTTTSHAACPPATLLTTRPHHAPLIAIN</sequence>
<comment type="caution">
    <text evidence="2">The sequence shown here is derived from an EMBL/GenBank/DDBJ whole genome shotgun (WGS) entry which is preliminary data.</text>
</comment>
<dbReference type="InterPro" id="IPR038721">
    <property type="entry name" value="IS701-like_DDE_dom"/>
</dbReference>